<dbReference type="GO" id="GO:0008483">
    <property type="term" value="F:transaminase activity"/>
    <property type="evidence" value="ECO:0007669"/>
    <property type="project" value="UniProtKB-KW"/>
</dbReference>
<keyword evidence="1 3" id="KW-0663">Pyridoxal phosphate</keyword>
<evidence type="ECO:0000256" key="1">
    <source>
        <dbReference type="ARBA" id="ARBA00022898"/>
    </source>
</evidence>
<gene>
    <name evidence="4" type="primary">pseC</name>
    <name evidence="4" type="ORF">OPW20_24000</name>
</gene>
<comment type="similarity">
    <text evidence="2 3">Belongs to the DegT/DnrJ/EryC1 family.</text>
</comment>
<dbReference type="InterPro" id="IPR015422">
    <property type="entry name" value="PyrdxlP-dep_Trfase_small"/>
</dbReference>
<dbReference type="PIRSF" id="PIRSF000390">
    <property type="entry name" value="PLP_StrS"/>
    <property type="match status" value="1"/>
</dbReference>
<dbReference type="InterPro" id="IPR020026">
    <property type="entry name" value="PseC"/>
</dbReference>
<dbReference type="InterPro" id="IPR015424">
    <property type="entry name" value="PyrdxlP-dep_Trfase"/>
</dbReference>
<dbReference type="InterPro" id="IPR000653">
    <property type="entry name" value="DegT/StrS_aminotransferase"/>
</dbReference>
<dbReference type="Pfam" id="PF01041">
    <property type="entry name" value="DegT_DnrJ_EryC1"/>
    <property type="match status" value="1"/>
</dbReference>
<sequence>MSVNVIPYGKQEITQQDIDSVIDVLQSDFLTQGPKVPEFEGLLVTQTKAKHAIAVNSATSALHIACLALGLGPGDYLWTSPTTFVASANCGLYCGAEVDFVDIDPITYNMCPLKLEEKLIQAQAENKLPKVVVPVHLCGQPCDMQAIDKLAKEYGFKVIEDASHAIGGAYQDQPIGNCKFSDITVFSFHPVKIITTAEGGAATTNDKYLAEKMRLLRSHGITRDLEQMKNESHGGWYYEQVDLGFNYRMTELQAALGVSQILRLKPFVGERHRLAERYNHLLEDLPIVLPYQSVDSYSGLHLYVIRLKLDEISLTHCEVFDRLRSKGIGVNLHYIPVHTQPYYQKMGFQWGDFPESEKYYREAISLPMFHLMTEQQQDEVVRVLSEILEEE</sequence>
<name>A0ABT5H0Y4_9VIBR</name>
<dbReference type="PANTHER" id="PTHR30244">
    <property type="entry name" value="TRANSAMINASE"/>
    <property type="match status" value="1"/>
</dbReference>
<evidence type="ECO:0000313" key="5">
    <source>
        <dbReference type="Proteomes" id="UP001150001"/>
    </source>
</evidence>
<dbReference type="Gene3D" id="3.40.640.10">
    <property type="entry name" value="Type I PLP-dependent aspartate aminotransferase-like (Major domain)"/>
    <property type="match status" value="1"/>
</dbReference>
<accession>A0ABT5H0Y4</accession>
<dbReference type="SUPFAM" id="SSF53383">
    <property type="entry name" value="PLP-dependent transferases"/>
    <property type="match status" value="1"/>
</dbReference>
<comment type="caution">
    <text evidence="4">The sequence shown here is derived from an EMBL/GenBank/DDBJ whole genome shotgun (WGS) entry which is preliminary data.</text>
</comment>
<evidence type="ECO:0000256" key="3">
    <source>
        <dbReference type="RuleBase" id="RU004508"/>
    </source>
</evidence>
<organism evidence="4 5">
    <name type="scientific">Vibrio europaeus</name>
    <dbReference type="NCBI Taxonomy" id="300876"/>
    <lineage>
        <taxon>Bacteria</taxon>
        <taxon>Pseudomonadati</taxon>
        <taxon>Pseudomonadota</taxon>
        <taxon>Gammaproteobacteria</taxon>
        <taxon>Vibrionales</taxon>
        <taxon>Vibrionaceae</taxon>
        <taxon>Vibrio</taxon>
        <taxon>Vibrio oreintalis group</taxon>
    </lineage>
</organism>
<reference evidence="4" key="1">
    <citation type="submission" date="2022-11" db="EMBL/GenBank/DDBJ databases">
        <title>Role of the vibriolysin VemA secreted by the emergent pathogen Vibrio europaeus in the colonization of Manila clam mucus.</title>
        <authorList>
            <person name="Martinez C."/>
            <person name="Rodriguez S."/>
            <person name="Vences A."/>
            <person name="Barja J.L."/>
            <person name="Toranzo A.E."/>
            <person name="Dubert J."/>
        </authorList>
    </citation>
    <scope>NUCLEOTIDE SEQUENCE</scope>
    <source>
        <strain evidence="4">3454</strain>
    </source>
</reference>
<dbReference type="Proteomes" id="UP001150001">
    <property type="component" value="Unassembled WGS sequence"/>
</dbReference>
<keyword evidence="4" id="KW-0808">Transferase</keyword>
<protein>
    <submittedName>
        <fullName evidence="4">UDP-4-amino-4, 6-dideoxy-N-acetyl-beta-L-altrosamine transaminase</fullName>
        <ecNumber evidence="4">2.6.1.92</ecNumber>
    </submittedName>
</protein>
<evidence type="ECO:0000313" key="4">
    <source>
        <dbReference type="EMBL" id="MDC5743127.1"/>
    </source>
</evidence>
<dbReference type="InterPro" id="IPR015421">
    <property type="entry name" value="PyrdxlP-dep_Trfase_major"/>
</dbReference>
<dbReference type="GeneID" id="78076619"/>
<evidence type="ECO:0000256" key="2">
    <source>
        <dbReference type="ARBA" id="ARBA00037999"/>
    </source>
</evidence>
<keyword evidence="5" id="KW-1185">Reference proteome</keyword>
<proteinExistence type="inferred from homology"/>
<dbReference type="NCBIfam" id="TIGR03588">
    <property type="entry name" value="PseC"/>
    <property type="match status" value="1"/>
</dbReference>
<dbReference type="Gene3D" id="3.90.1150.10">
    <property type="entry name" value="Aspartate Aminotransferase, domain 1"/>
    <property type="match status" value="1"/>
</dbReference>
<dbReference type="EC" id="2.6.1.92" evidence="4"/>
<dbReference type="EMBL" id="JAPFIT010000032">
    <property type="protein sequence ID" value="MDC5743127.1"/>
    <property type="molecule type" value="Genomic_DNA"/>
</dbReference>
<dbReference type="CDD" id="cd00616">
    <property type="entry name" value="AHBA_syn"/>
    <property type="match status" value="1"/>
</dbReference>
<dbReference type="PANTHER" id="PTHR30244:SF34">
    <property type="entry name" value="DTDP-4-AMINO-4,6-DIDEOXYGALACTOSE TRANSAMINASE"/>
    <property type="match status" value="1"/>
</dbReference>
<dbReference type="RefSeq" id="WP_171802327.1">
    <property type="nucleotide sequence ID" value="NZ_CP053541.1"/>
</dbReference>
<keyword evidence="4" id="KW-0032">Aminotransferase</keyword>